<keyword evidence="2 6" id="KW-0698">rRNA processing</keyword>
<dbReference type="GO" id="GO:0052907">
    <property type="term" value="F:23S rRNA (adenine(1618)-N(6))-methyltransferase activity"/>
    <property type="evidence" value="ECO:0007669"/>
    <property type="project" value="UniProtKB-EC"/>
</dbReference>
<keyword evidence="1 6" id="KW-0963">Cytoplasm</keyword>
<comment type="caution">
    <text evidence="7">The sequence shown here is derived from an EMBL/GenBank/DDBJ whole genome shotgun (WGS) entry which is preliminary data.</text>
</comment>
<evidence type="ECO:0000256" key="3">
    <source>
        <dbReference type="ARBA" id="ARBA00022603"/>
    </source>
</evidence>
<dbReference type="Pfam" id="PF05971">
    <property type="entry name" value="Methyltransf_10"/>
    <property type="match status" value="1"/>
</dbReference>
<evidence type="ECO:0000256" key="4">
    <source>
        <dbReference type="ARBA" id="ARBA00022679"/>
    </source>
</evidence>
<dbReference type="CDD" id="cd02440">
    <property type="entry name" value="AdoMet_MTases"/>
    <property type="match status" value="1"/>
</dbReference>
<accession>A0A326RXL7</accession>
<comment type="function">
    <text evidence="6">Specifically methylates the adenine in position 1618 of 23S rRNA.</text>
</comment>
<organism evidence="7 8">
    <name type="scientific">Algoriphagus aquaeductus</name>
    <dbReference type="NCBI Taxonomy" id="475299"/>
    <lineage>
        <taxon>Bacteria</taxon>
        <taxon>Pseudomonadati</taxon>
        <taxon>Bacteroidota</taxon>
        <taxon>Cytophagia</taxon>
        <taxon>Cytophagales</taxon>
        <taxon>Cyclobacteriaceae</taxon>
        <taxon>Algoriphagus</taxon>
    </lineage>
</organism>
<keyword evidence="5 6" id="KW-0949">S-adenosyl-L-methionine</keyword>
<dbReference type="Gene3D" id="3.40.50.150">
    <property type="entry name" value="Vaccinia Virus protein VP39"/>
    <property type="match status" value="1"/>
</dbReference>
<dbReference type="InterPro" id="IPR016909">
    <property type="entry name" value="rRNA_lsu_MeTfrase_F"/>
</dbReference>
<keyword evidence="4 6" id="KW-0808">Transferase</keyword>
<dbReference type="NCBIfam" id="NF008725">
    <property type="entry name" value="PRK11727.1"/>
    <property type="match status" value="1"/>
</dbReference>
<evidence type="ECO:0000256" key="6">
    <source>
        <dbReference type="HAMAP-Rule" id="MF_01848"/>
    </source>
</evidence>
<dbReference type="AlphaFoldDB" id="A0A326RXL7"/>
<dbReference type="InterPro" id="IPR010286">
    <property type="entry name" value="METTL16/RlmF"/>
</dbReference>
<keyword evidence="3 6" id="KW-0489">Methyltransferase</keyword>
<gene>
    <name evidence="6" type="primary">rlmF</name>
    <name evidence="7" type="ORF">CLV31_102272</name>
</gene>
<evidence type="ECO:0000313" key="7">
    <source>
        <dbReference type="EMBL" id="PZV86372.1"/>
    </source>
</evidence>
<dbReference type="EC" id="2.1.1.181" evidence="6"/>
<name>A0A326RXL7_9BACT</name>
<dbReference type="HAMAP" id="MF_01848">
    <property type="entry name" value="23SrRNA_methyltr_F"/>
    <property type="match status" value="1"/>
</dbReference>
<evidence type="ECO:0000313" key="8">
    <source>
        <dbReference type="Proteomes" id="UP000248917"/>
    </source>
</evidence>
<dbReference type="GO" id="GO:0070475">
    <property type="term" value="P:rRNA base methylation"/>
    <property type="evidence" value="ECO:0007669"/>
    <property type="project" value="TreeGrafter"/>
</dbReference>
<sequence>MIVIVKIENKLHPRNLHQGRYDLEALSETLPELKSFLFTNDYGNLTLDFANPKAVKSLNQALLKHFYQVDFWDIPDGFLCPPIPGRADYIHHLADLLAQSNGGRSPKSAKINVLDIGTGANLIYPILGNSIYDWNFVGSELNPKAIKSAEQILVKNPQFQGKIELRPQPDSSKIFSNIIQPEEFFDLTLCNPPFHESAQAAQEGSQRKVRNLTGNPVAKAELNFGGQAAELWTEGGELAFIRKMIAESLNFKNQVFWFTTLVSKSEHLKSIQNELQKVGVAEQKIIEMAQGNKKSRLVAWTFLTEKQQAAWKTYRWK</sequence>
<evidence type="ECO:0000256" key="1">
    <source>
        <dbReference type="ARBA" id="ARBA00022490"/>
    </source>
</evidence>
<protein>
    <recommendedName>
        <fullName evidence="6">Ribosomal RNA large subunit methyltransferase F</fullName>
        <ecNumber evidence="6">2.1.1.181</ecNumber>
    </recommendedName>
    <alternativeName>
        <fullName evidence="6">23S rRNA mA1618 methyltransferase</fullName>
    </alternativeName>
    <alternativeName>
        <fullName evidence="6">rRNA adenine N-6-methyltransferase</fullName>
    </alternativeName>
</protein>
<reference evidence="7 8" key="1">
    <citation type="submission" date="2018-06" db="EMBL/GenBank/DDBJ databases">
        <title>Genomic Encyclopedia of Archaeal and Bacterial Type Strains, Phase II (KMG-II): from individual species to whole genera.</title>
        <authorList>
            <person name="Goeker M."/>
        </authorList>
    </citation>
    <scope>NUCLEOTIDE SEQUENCE [LARGE SCALE GENOMIC DNA]</scope>
    <source>
        <strain evidence="7 8">T4</strain>
    </source>
</reference>
<keyword evidence="8" id="KW-1185">Reference proteome</keyword>
<comment type="subcellular location">
    <subcellularLocation>
        <location evidence="6">Cytoplasm</location>
    </subcellularLocation>
</comment>
<proteinExistence type="inferred from homology"/>
<dbReference type="SUPFAM" id="SSF53335">
    <property type="entry name" value="S-adenosyl-L-methionine-dependent methyltransferases"/>
    <property type="match status" value="1"/>
</dbReference>
<comment type="catalytic activity">
    <reaction evidence="6">
        <text>adenosine(1618) in 23S rRNA + S-adenosyl-L-methionine = N(6)-methyladenosine(1618) in 23S rRNA + S-adenosyl-L-homocysteine + H(+)</text>
        <dbReference type="Rhea" id="RHEA:16497"/>
        <dbReference type="Rhea" id="RHEA-COMP:10229"/>
        <dbReference type="Rhea" id="RHEA-COMP:10231"/>
        <dbReference type="ChEBI" id="CHEBI:15378"/>
        <dbReference type="ChEBI" id="CHEBI:57856"/>
        <dbReference type="ChEBI" id="CHEBI:59789"/>
        <dbReference type="ChEBI" id="CHEBI:74411"/>
        <dbReference type="ChEBI" id="CHEBI:74449"/>
        <dbReference type="EC" id="2.1.1.181"/>
    </reaction>
</comment>
<dbReference type="PIRSF" id="PIRSF029038">
    <property type="entry name" value="Mtase_YbiN_prd"/>
    <property type="match status" value="1"/>
</dbReference>
<comment type="similarity">
    <text evidence="6">Belongs to the methyltransferase superfamily. METTL16/RlmF family.</text>
</comment>
<dbReference type="Proteomes" id="UP000248917">
    <property type="component" value="Unassembled WGS sequence"/>
</dbReference>
<evidence type="ECO:0000256" key="2">
    <source>
        <dbReference type="ARBA" id="ARBA00022552"/>
    </source>
</evidence>
<dbReference type="EMBL" id="QKTX01000002">
    <property type="protein sequence ID" value="PZV86372.1"/>
    <property type="molecule type" value="Genomic_DNA"/>
</dbReference>
<dbReference type="PANTHER" id="PTHR13393:SF0">
    <property type="entry name" value="RNA N6-ADENOSINE-METHYLTRANSFERASE METTL16"/>
    <property type="match status" value="1"/>
</dbReference>
<evidence type="ECO:0000256" key="5">
    <source>
        <dbReference type="ARBA" id="ARBA00022691"/>
    </source>
</evidence>
<dbReference type="PANTHER" id="PTHR13393">
    <property type="entry name" value="SAM-DEPENDENT METHYLTRANSFERASE"/>
    <property type="match status" value="1"/>
</dbReference>
<dbReference type="InterPro" id="IPR029063">
    <property type="entry name" value="SAM-dependent_MTases_sf"/>
</dbReference>
<dbReference type="GO" id="GO:0005737">
    <property type="term" value="C:cytoplasm"/>
    <property type="evidence" value="ECO:0007669"/>
    <property type="project" value="UniProtKB-SubCell"/>
</dbReference>